<gene>
    <name evidence="6" type="primary">rhaD</name>
    <name evidence="6" type="ORF">ABI_11410</name>
</gene>
<dbReference type="FunFam" id="3.40.50.720:FF:000084">
    <property type="entry name" value="Short-chain dehydrogenase reductase"/>
    <property type="match status" value="1"/>
</dbReference>
<dbReference type="NCBIfam" id="TIGR02632">
    <property type="entry name" value="RhaD_aldol-ADH"/>
    <property type="match status" value="1"/>
</dbReference>
<evidence type="ECO:0000256" key="2">
    <source>
        <dbReference type="ARBA" id="ARBA00023002"/>
    </source>
</evidence>
<dbReference type="NCBIfam" id="NF006189">
    <property type="entry name" value="PRK08324.1-3"/>
    <property type="match status" value="1"/>
</dbReference>
<dbReference type="InterPro" id="IPR002347">
    <property type="entry name" value="SDR_fam"/>
</dbReference>
<keyword evidence="7" id="KW-1185">Reference proteome</keyword>
<evidence type="ECO:0000256" key="3">
    <source>
        <dbReference type="ARBA" id="ARBA00066641"/>
    </source>
</evidence>
<sequence length="688" mass="74273">MEVLPRRGAVWDDAHHANLTPPQSLLYRSNLLGRDPTVTNFGGGNTSAKITQPDPLTGEPVEVLWVKGSGGNLGSMNRDGFATLYLDKVRGLEKRYGGLAHEDEMVDLFPHCGFGLNPRPASIDTPLHAFLPYAHVDHLHPDSVIAIAAAQDSERLTRLVYGDSVGWIGWQRPGFDLGLRIRDAAAAHPHWRGMVMAGHGLMCWGDTSEACYRNSLDLIRRAQDFIDARSAGRPGFGGAKIRPHGRAERDALFARLTPVLRAKLSAERLKLAHVDDSPAVLDFVCSNDLERLAALGTSCPDHFLRTKIRPLVLAADADGAAIDQALDAYRAGYGAYYDRCRRPDSPPVRDANPVVVLVPGYGMMTFAADKATARIAAEYYTNAIHVMRGAEAMDRYAALPEQEAFNIEYWLLEEAKLKRQPKPGLLAGQVAYITGAAGGIGRAIAEAVLQRGGHVVLTDIDGGRLEALRADLSAVHSADRVRAFEADVTDEAAVLESFTYAATQFGGVDLFVANAGIASAAAIEDTSLELWRRNFAVLSDGYFLAVREAFKAMKPLGGSIVFVGSKNALAPSVNASAYSSAKAAELHLARCLAVEGAPHGIRVNVVNPDAVIRGSQIWNGAWRAERAAAYNLEDAELEEFYRNRSLLKRSVFPEDVAEAVIFLASPAASKSTGNILNVDGGNAMAFTR</sequence>
<dbReference type="Gene3D" id="3.40.50.720">
    <property type="entry name" value="NAD(P)-binding Rossmann-like Domain"/>
    <property type="match status" value="1"/>
</dbReference>
<dbReference type="AlphaFoldDB" id="F4QHG7"/>
<dbReference type="SUPFAM" id="SSF53639">
    <property type="entry name" value="AraD/HMP-PK domain-like"/>
    <property type="match status" value="1"/>
</dbReference>
<dbReference type="GO" id="GO:0047838">
    <property type="term" value="F:D-xylose 1-dehydrogenase (NAD+) activity"/>
    <property type="evidence" value="ECO:0007669"/>
    <property type="project" value="UniProtKB-EC"/>
</dbReference>
<organism evidence="6 7">
    <name type="scientific">Asticcacaulis biprosthecium C19</name>
    <dbReference type="NCBI Taxonomy" id="715226"/>
    <lineage>
        <taxon>Bacteria</taxon>
        <taxon>Pseudomonadati</taxon>
        <taxon>Pseudomonadota</taxon>
        <taxon>Alphaproteobacteria</taxon>
        <taxon>Caulobacterales</taxon>
        <taxon>Caulobacteraceae</taxon>
        <taxon>Asticcacaulis</taxon>
    </lineage>
</organism>
<dbReference type="SUPFAM" id="SSF51735">
    <property type="entry name" value="NAD(P)-binding Rossmann-fold domains"/>
    <property type="match status" value="1"/>
</dbReference>
<proteinExistence type="inferred from homology"/>
<dbReference type="GO" id="GO:0016829">
    <property type="term" value="F:lyase activity"/>
    <property type="evidence" value="ECO:0007669"/>
    <property type="project" value="UniProtKB-KW"/>
</dbReference>
<dbReference type="OrthoDB" id="8959163at2"/>
<evidence type="ECO:0000256" key="4">
    <source>
        <dbReference type="ARBA" id="ARBA00069939"/>
    </source>
</evidence>
<dbReference type="eggNOG" id="COG3347">
    <property type="taxonomic scope" value="Bacteria"/>
</dbReference>
<dbReference type="Gene3D" id="3.40.225.10">
    <property type="entry name" value="Class II aldolase/adducin N-terminal domain"/>
    <property type="match status" value="1"/>
</dbReference>
<dbReference type="PRINTS" id="PR00081">
    <property type="entry name" value="GDHRDH"/>
</dbReference>
<dbReference type="SMART" id="SM01007">
    <property type="entry name" value="Aldolase_II"/>
    <property type="match status" value="1"/>
</dbReference>
<dbReference type="InterPro" id="IPR013454">
    <property type="entry name" value="Bifunc_RhaD/ADH"/>
</dbReference>
<dbReference type="EMBL" id="GL883077">
    <property type="protein sequence ID" value="EGF92704.1"/>
    <property type="molecule type" value="Genomic_DNA"/>
</dbReference>
<reference evidence="7" key="1">
    <citation type="submission" date="2011-03" db="EMBL/GenBank/DDBJ databases">
        <title>Draft genome sequence of Brevundimonas diminuta.</title>
        <authorList>
            <person name="Brown P.J.B."/>
            <person name="Buechlein A."/>
            <person name="Hemmerich C."/>
            <person name="Brun Y.V."/>
        </authorList>
    </citation>
    <scope>NUCLEOTIDE SEQUENCE [LARGE SCALE GENOMIC DNA]</scope>
    <source>
        <strain evidence="7">C19</strain>
    </source>
</reference>
<dbReference type="PANTHER" id="PTHR43669:SF8">
    <property type="entry name" value="SHORT-CHAIN TYPE DEHYDROGENASE_REDUCTASE-RELATED"/>
    <property type="match status" value="1"/>
</dbReference>
<keyword evidence="6" id="KW-0456">Lyase</keyword>
<dbReference type="Pfam" id="PF00596">
    <property type="entry name" value="Aldolase_II"/>
    <property type="match status" value="1"/>
</dbReference>
<feature type="domain" description="Class II aldolase/adducin N-terminal" evidence="5">
    <location>
        <begin position="24"/>
        <end position="226"/>
    </location>
</feature>
<accession>F4QHG7</accession>
<evidence type="ECO:0000256" key="1">
    <source>
        <dbReference type="ARBA" id="ARBA00006484"/>
    </source>
</evidence>
<dbReference type="STRING" id="715226.ABI_11410"/>
<dbReference type="Proteomes" id="UP000006512">
    <property type="component" value="Unassembled WGS sequence"/>
</dbReference>
<evidence type="ECO:0000313" key="6">
    <source>
        <dbReference type="EMBL" id="EGF92704.1"/>
    </source>
</evidence>
<evidence type="ECO:0000259" key="5">
    <source>
        <dbReference type="SMART" id="SM01007"/>
    </source>
</evidence>
<dbReference type="InterPro" id="IPR036291">
    <property type="entry name" value="NAD(P)-bd_dom_sf"/>
</dbReference>
<dbReference type="InterPro" id="IPR036409">
    <property type="entry name" value="Aldolase_II/adducin_N_sf"/>
</dbReference>
<evidence type="ECO:0000313" key="7">
    <source>
        <dbReference type="Proteomes" id="UP000006512"/>
    </source>
</evidence>
<dbReference type="EC" id="1.1.1.175" evidence="3"/>
<keyword evidence="2" id="KW-0560">Oxidoreductase</keyword>
<dbReference type="HOGENOM" id="CLU_024866_0_0_5"/>
<name>F4QHG7_9CAUL</name>
<protein>
    <recommendedName>
        <fullName evidence="4">D-xylose 1-dehydrogenase</fullName>
        <ecNumber evidence="3">1.1.1.175</ecNumber>
    </recommendedName>
</protein>
<dbReference type="eggNOG" id="COG1028">
    <property type="taxonomic scope" value="Bacteria"/>
</dbReference>
<dbReference type="Pfam" id="PF13561">
    <property type="entry name" value="adh_short_C2"/>
    <property type="match status" value="1"/>
</dbReference>
<dbReference type="PANTHER" id="PTHR43669">
    <property type="entry name" value="5-KETO-D-GLUCONATE 5-REDUCTASE"/>
    <property type="match status" value="1"/>
</dbReference>
<comment type="similarity">
    <text evidence="1">Belongs to the short-chain dehydrogenases/reductases (SDR) family.</text>
</comment>
<dbReference type="InterPro" id="IPR001303">
    <property type="entry name" value="Aldolase_II/adducin_N"/>
</dbReference>